<gene>
    <name evidence="2" type="ORF">ACFOWZ_07155</name>
</gene>
<proteinExistence type="predicted"/>
<name>A0ABV8BMV3_9PSEU</name>
<dbReference type="SUPFAM" id="SSF88659">
    <property type="entry name" value="Sigma3 and sigma4 domains of RNA polymerase sigma factors"/>
    <property type="match status" value="1"/>
</dbReference>
<dbReference type="CDD" id="cd06171">
    <property type="entry name" value="Sigma70_r4"/>
    <property type="match status" value="1"/>
</dbReference>
<sequence>MNSPPPRPVLSVLSDAEREVLRLRVVAGLSAEQVATLLGCSPEAVHIRQHRALEVLRNELIARGDSSEDDC</sequence>
<dbReference type="InterPro" id="IPR013324">
    <property type="entry name" value="RNA_pol_sigma_r3/r4-like"/>
</dbReference>
<protein>
    <submittedName>
        <fullName evidence="2">Sigma factor-like helix-turn-helix DNA-binding protein</fullName>
    </submittedName>
</protein>
<organism evidence="2 3">
    <name type="scientific">Lentzea rhizosphaerae</name>
    <dbReference type="NCBI Taxonomy" id="2041025"/>
    <lineage>
        <taxon>Bacteria</taxon>
        <taxon>Bacillati</taxon>
        <taxon>Actinomycetota</taxon>
        <taxon>Actinomycetes</taxon>
        <taxon>Pseudonocardiales</taxon>
        <taxon>Pseudonocardiaceae</taxon>
        <taxon>Lentzea</taxon>
    </lineage>
</organism>
<dbReference type="RefSeq" id="WP_382370397.1">
    <property type="nucleotide sequence ID" value="NZ_JBHRZI010000010.1"/>
</dbReference>
<keyword evidence="3" id="KW-1185">Reference proteome</keyword>
<dbReference type="InterPro" id="IPR007630">
    <property type="entry name" value="RNA_pol_sigma70_r4"/>
</dbReference>
<evidence type="ECO:0000259" key="1">
    <source>
        <dbReference type="Pfam" id="PF04545"/>
    </source>
</evidence>
<reference evidence="3" key="1">
    <citation type="journal article" date="2019" name="Int. J. Syst. Evol. Microbiol.">
        <title>The Global Catalogue of Microorganisms (GCM) 10K type strain sequencing project: providing services to taxonomists for standard genome sequencing and annotation.</title>
        <authorList>
            <consortium name="The Broad Institute Genomics Platform"/>
            <consortium name="The Broad Institute Genome Sequencing Center for Infectious Disease"/>
            <person name="Wu L."/>
            <person name="Ma J."/>
        </authorList>
    </citation>
    <scope>NUCLEOTIDE SEQUENCE [LARGE SCALE GENOMIC DNA]</scope>
    <source>
        <strain evidence="3">CGMCC 4.7405</strain>
    </source>
</reference>
<comment type="caution">
    <text evidence="2">The sequence shown here is derived from an EMBL/GenBank/DDBJ whole genome shotgun (WGS) entry which is preliminary data.</text>
</comment>
<accession>A0ABV8BMV3</accession>
<feature type="domain" description="RNA polymerase sigma-70 region 4" evidence="1">
    <location>
        <begin position="9"/>
        <end position="58"/>
    </location>
</feature>
<evidence type="ECO:0000313" key="3">
    <source>
        <dbReference type="Proteomes" id="UP001595690"/>
    </source>
</evidence>
<dbReference type="Pfam" id="PF04545">
    <property type="entry name" value="Sigma70_r4"/>
    <property type="match status" value="1"/>
</dbReference>
<dbReference type="Proteomes" id="UP001595690">
    <property type="component" value="Unassembled WGS sequence"/>
</dbReference>
<dbReference type="InterPro" id="IPR036388">
    <property type="entry name" value="WH-like_DNA-bd_sf"/>
</dbReference>
<dbReference type="Gene3D" id="1.10.10.10">
    <property type="entry name" value="Winged helix-like DNA-binding domain superfamily/Winged helix DNA-binding domain"/>
    <property type="match status" value="1"/>
</dbReference>
<evidence type="ECO:0000313" key="2">
    <source>
        <dbReference type="EMBL" id="MFC3891250.1"/>
    </source>
</evidence>
<dbReference type="EMBL" id="JBHRZI010000010">
    <property type="protein sequence ID" value="MFC3891250.1"/>
    <property type="molecule type" value="Genomic_DNA"/>
</dbReference>